<gene>
    <name evidence="5" type="ORF">PECUL_23A029227</name>
</gene>
<reference evidence="5" key="1">
    <citation type="submission" date="2022-03" db="EMBL/GenBank/DDBJ databases">
        <authorList>
            <person name="Alioto T."/>
            <person name="Alioto T."/>
            <person name="Gomez Garrido J."/>
        </authorList>
    </citation>
    <scope>NUCLEOTIDE SEQUENCE</scope>
</reference>
<evidence type="ECO:0000313" key="5">
    <source>
        <dbReference type="EMBL" id="CAH2316172.1"/>
    </source>
</evidence>
<feature type="compositionally biased region" description="Polar residues" evidence="4">
    <location>
        <begin position="896"/>
        <end position="913"/>
    </location>
</feature>
<dbReference type="SMART" id="SM00248">
    <property type="entry name" value="ANK"/>
    <property type="match status" value="16"/>
</dbReference>
<feature type="repeat" description="ANK" evidence="3">
    <location>
        <begin position="116"/>
        <end position="148"/>
    </location>
</feature>
<evidence type="ECO:0000256" key="1">
    <source>
        <dbReference type="ARBA" id="ARBA00022737"/>
    </source>
</evidence>
<name>A0AAD1T0S3_PELCU</name>
<feature type="repeat" description="ANK" evidence="3">
    <location>
        <begin position="83"/>
        <end position="115"/>
    </location>
</feature>
<dbReference type="PROSITE" id="PS50297">
    <property type="entry name" value="ANK_REP_REGION"/>
    <property type="match status" value="9"/>
</dbReference>
<dbReference type="PRINTS" id="PR01415">
    <property type="entry name" value="ANKYRIN"/>
</dbReference>
<dbReference type="PROSITE" id="PS50088">
    <property type="entry name" value="ANK_REPEAT"/>
    <property type="match status" value="12"/>
</dbReference>
<dbReference type="InterPro" id="IPR000048">
    <property type="entry name" value="IQ_motif_EF-hand-BS"/>
</dbReference>
<protein>
    <submittedName>
        <fullName evidence="5">Inversin isoform X1</fullName>
    </submittedName>
</protein>
<evidence type="ECO:0000256" key="4">
    <source>
        <dbReference type="SAM" id="MobiDB-lite"/>
    </source>
</evidence>
<dbReference type="PROSITE" id="PS50096">
    <property type="entry name" value="IQ"/>
    <property type="match status" value="2"/>
</dbReference>
<feature type="compositionally biased region" description="Basic and acidic residues" evidence="4">
    <location>
        <begin position="621"/>
        <end position="638"/>
    </location>
</feature>
<dbReference type="Pfam" id="PF00612">
    <property type="entry name" value="IQ"/>
    <property type="match status" value="2"/>
</dbReference>
<dbReference type="Pfam" id="PF12796">
    <property type="entry name" value="Ank_2"/>
    <property type="match status" value="5"/>
</dbReference>
<feature type="compositionally biased region" description="Basic and acidic residues" evidence="4">
    <location>
        <begin position="687"/>
        <end position="697"/>
    </location>
</feature>
<dbReference type="GO" id="GO:0000976">
    <property type="term" value="F:transcription cis-regulatory region binding"/>
    <property type="evidence" value="ECO:0007669"/>
    <property type="project" value="TreeGrafter"/>
</dbReference>
<keyword evidence="6" id="KW-1185">Reference proteome</keyword>
<dbReference type="EMBL" id="OW240920">
    <property type="protein sequence ID" value="CAH2316172.1"/>
    <property type="molecule type" value="Genomic_DNA"/>
</dbReference>
<dbReference type="CDD" id="cd23767">
    <property type="entry name" value="IQCD"/>
    <property type="match status" value="1"/>
</dbReference>
<dbReference type="GO" id="GO:0045944">
    <property type="term" value="P:positive regulation of transcription by RNA polymerase II"/>
    <property type="evidence" value="ECO:0007669"/>
    <property type="project" value="TreeGrafter"/>
</dbReference>
<dbReference type="InterPro" id="IPR050663">
    <property type="entry name" value="Ankyrin-SOCS_Box"/>
</dbReference>
<feature type="region of interest" description="Disordered" evidence="4">
    <location>
        <begin position="621"/>
        <end position="649"/>
    </location>
</feature>
<feature type="region of interest" description="Disordered" evidence="4">
    <location>
        <begin position="777"/>
        <end position="807"/>
    </location>
</feature>
<sequence length="1049" mass="117616">MTQLCPDCARCVIRQHRPVTWGQTACCYRDFTSSAMKELAAIGCGPGSSLASPVHAAAVTGDKATLLRLIGSNSGLIDQEDQLGRTPLMYSVLGDRKACAEALLRHGAQVNRCDRSGRTALHLAAQAGNHRLLKLLLARKADCTHRDLRDITALHLSTRHQDTRCLALLLKNTPPGQVDAQDQRKQTALHWSAYYNRPRHVRLLVRHGSNIGIPDQEGKIPLHWAAGHKDPEAAWTVRCLLEAAPTESLLNWQDYEGRTPLHLAVGDGNQEVVRLLMSYRGCNGAPYDNLFRTPLHWAALLGHTSIAQQLLQRNHSPNILSDSQGATPLHYAAQGNCPDTVRVLLSHSSVRDEADLEGRTAFMWAAGKGSDEAIKAMLELDSNLEVNRTDKYGGTALHAASLSGQISTVRILLENGAQVDACDVMKHTPLFRACEMGHREVIRTLIKGGAKVQLVDKDGRSPLHSAALGGNANVCQILIENNINPNAQDYEGRTPLHCSAYGGYIGCMEVLIENKADPNIQDKNGRTALHWSCNNGYLDAVKLLLKYDAFPNQMENTEERYTPLDYALLGGHQEVIQFMLEHGALSIAAIQDIAASKIQAVYKGHKVRRAFRERKNLLMKHEQLRKGAAAKKREGENKRKTKVLLMGQEKKEDSHIDEYFFSVKQEQSQDQWTEKRQSEQLTQVSYEPKEGESEHQAPNRTAQQVPRKETSPRHKEPNMSPEVANLRSIAQISASASEHSEKQYNENGPNQSPNENKKISRHTKEILDVMQGSGDYELNETVKRSHRVKKGTSSAFSPKRECNHQDTENHELDIQECNASDTSIYEGKANIQKVTKNTKGHSNKRGTEDLIQKLEICSLLDVEHRHSSRRLKHGSDSVIDRMLDHNNYLKGRETVDSQSGQPRKPRSSQNKQRPVTGKPGQNKERKTTRKAHWCASAVRCSVPNQNKHATACKKYEGNSSSYDAGFKRAQIIPLSRENTLGENCTINWQHLDIEFIPLQARLLLVEREKARKQLFHLKYHAATVIQRAWRAHRNRRKCNTIRKSRSNLH</sequence>
<feature type="repeat" description="ANK" evidence="3">
    <location>
        <begin position="392"/>
        <end position="424"/>
    </location>
</feature>
<feature type="compositionally biased region" description="Basic and acidic residues" evidence="4">
    <location>
        <begin position="706"/>
        <end position="717"/>
    </location>
</feature>
<evidence type="ECO:0000256" key="2">
    <source>
        <dbReference type="ARBA" id="ARBA00023043"/>
    </source>
</evidence>
<feature type="repeat" description="ANK" evidence="3">
    <location>
        <begin position="184"/>
        <end position="216"/>
    </location>
</feature>
<feature type="region of interest" description="Disordered" evidence="4">
    <location>
        <begin position="891"/>
        <end position="930"/>
    </location>
</feature>
<feature type="repeat" description="ANK" evidence="3">
    <location>
        <begin position="524"/>
        <end position="556"/>
    </location>
</feature>
<proteinExistence type="predicted"/>
<dbReference type="GO" id="GO:0005634">
    <property type="term" value="C:nucleus"/>
    <property type="evidence" value="ECO:0007669"/>
    <property type="project" value="TreeGrafter"/>
</dbReference>
<evidence type="ECO:0000256" key="3">
    <source>
        <dbReference type="PROSITE-ProRule" id="PRU00023"/>
    </source>
</evidence>
<dbReference type="Pfam" id="PF00023">
    <property type="entry name" value="Ank"/>
    <property type="match status" value="1"/>
</dbReference>
<accession>A0AAD1T0S3</accession>
<feature type="compositionally biased region" description="Basic and acidic residues" evidence="4">
    <location>
        <begin position="798"/>
        <end position="807"/>
    </location>
</feature>
<dbReference type="PANTHER" id="PTHR24193:SF122">
    <property type="entry name" value="ANKYRIN REPEAT DOMAIN-CONTAINING PROTEIN 23"/>
    <property type="match status" value="1"/>
</dbReference>
<feature type="repeat" description="ANK" evidence="3">
    <location>
        <begin position="559"/>
        <end position="584"/>
    </location>
</feature>
<keyword evidence="2 3" id="KW-0040">ANK repeat</keyword>
<feature type="repeat" description="ANK" evidence="3">
    <location>
        <begin position="324"/>
        <end position="356"/>
    </location>
</feature>
<dbReference type="SUPFAM" id="SSF48403">
    <property type="entry name" value="Ankyrin repeat"/>
    <property type="match status" value="2"/>
</dbReference>
<dbReference type="InterPro" id="IPR036770">
    <property type="entry name" value="Ankyrin_rpt-contain_sf"/>
</dbReference>
<evidence type="ECO:0000313" key="6">
    <source>
        <dbReference type="Proteomes" id="UP001295444"/>
    </source>
</evidence>
<feature type="compositionally biased region" description="Polar residues" evidence="4">
    <location>
        <begin position="745"/>
        <end position="754"/>
    </location>
</feature>
<dbReference type="InterPro" id="IPR002110">
    <property type="entry name" value="Ankyrin_rpt"/>
</dbReference>
<feature type="repeat" description="ANK" evidence="3">
    <location>
        <begin position="458"/>
        <end position="490"/>
    </location>
</feature>
<dbReference type="PANTHER" id="PTHR24193">
    <property type="entry name" value="ANKYRIN REPEAT PROTEIN"/>
    <property type="match status" value="1"/>
</dbReference>
<feature type="repeat" description="ANK" evidence="3">
    <location>
        <begin position="290"/>
        <end position="322"/>
    </location>
</feature>
<feature type="repeat" description="ANK" evidence="3">
    <location>
        <begin position="425"/>
        <end position="457"/>
    </location>
</feature>
<keyword evidence="1" id="KW-0677">Repeat</keyword>
<dbReference type="Proteomes" id="UP001295444">
    <property type="component" value="Chromosome 09"/>
</dbReference>
<dbReference type="Gene3D" id="1.25.40.20">
    <property type="entry name" value="Ankyrin repeat-containing domain"/>
    <property type="match status" value="4"/>
</dbReference>
<feature type="compositionally biased region" description="Polar residues" evidence="4">
    <location>
        <begin position="728"/>
        <end position="737"/>
    </location>
</feature>
<feature type="region of interest" description="Disordered" evidence="4">
    <location>
        <begin position="667"/>
        <end position="757"/>
    </location>
</feature>
<dbReference type="SMART" id="SM00015">
    <property type="entry name" value="IQ"/>
    <property type="match status" value="2"/>
</dbReference>
<feature type="repeat" description="ANK" evidence="3">
    <location>
        <begin position="256"/>
        <end position="278"/>
    </location>
</feature>
<dbReference type="AlphaFoldDB" id="A0AAD1T0S3"/>
<organism evidence="5 6">
    <name type="scientific">Pelobates cultripes</name>
    <name type="common">Western spadefoot toad</name>
    <dbReference type="NCBI Taxonomy" id="61616"/>
    <lineage>
        <taxon>Eukaryota</taxon>
        <taxon>Metazoa</taxon>
        <taxon>Chordata</taxon>
        <taxon>Craniata</taxon>
        <taxon>Vertebrata</taxon>
        <taxon>Euteleostomi</taxon>
        <taxon>Amphibia</taxon>
        <taxon>Batrachia</taxon>
        <taxon>Anura</taxon>
        <taxon>Pelobatoidea</taxon>
        <taxon>Pelobatidae</taxon>
        <taxon>Pelobates</taxon>
    </lineage>
</organism>
<feature type="repeat" description="ANK" evidence="3">
    <location>
        <begin position="491"/>
        <end position="523"/>
    </location>
</feature>